<sequence>MTKAAIALKIEMIKKWMDRFEGIDLEVNRINVFLVHGNERKKRAYCAQNGTIYAFKSLPLPIVLLKY</sequence>
<name>A0A553STH9_NIACI</name>
<evidence type="ECO:0000313" key="1">
    <source>
        <dbReference type="EMBL" id="TRZ40276.1"/>
    </source>
</evidence>
<comment type="caution">
    <text evidence="1">The sequence shown here is derived from an EMBL/GenBank/DDBJ whole genome shotgun (WGS) entry which is preliminary data.</text>
</comment>
<dbReference type="Proteomes" id="UP000319837">
    <property type="component" value="Unassembled WGS sequence"/>
</dbReference>
<accession>A0A553STH9</accession>
<evidence type="ECO:0000313" key="2">
    <source>
        <dbReference type="Proteomes" id="UP000319837"/>
    </source>
</evidence>
<protein>
    <submittedName>
        <fullName evidence="1">Uncharacterized protein</fullName>
    </submittedName>
</protein>
<dbReference type="EMBL" id="RIBP01000001">
    <property type="protein sequence ID" value="TRZ40276.1"/>
    <property type="molecule type" value="Genomic_DNA"/>
</dbReference>
<proteinExistence type="predicted"/>
<organism evidence="1 2">
    <name type="scientific">Niallia circulans</name>
    <name type="common">Bacillus circulans</name>
    <dbReference type="NCBI Taxonomy" id="1397"/>
    <lineage>
        <taxon>Bacteria</taxon>
        <taxon>Bacillati</taxon>
        <taxon>Bacillota</taxon>
        <taxon>Bacilli</taxon>
        <taxon>Bacillales</taxon>
        <taxon>Bacillaceae</taxon>
        <taxon>Niallia</taxon>
    </lineage>
</organism>
<reference evidence="2" key="1">
    <citation type="submission" date="2018-10" db="EMBL/GenBank/DDBJ databases">
        <title>FDA dAtabase for Regulatory Grade micrObial Sequences (FDA-ARGOS): Supporting development and validation of Infectious Disease Dx tests.</title>
        <authorList>
            <person name="Minogue T."/>
            <person name="Wolcott M."/>
            <person name="Wasieloski L."/>
            <person name="Aguilar W."/>
            <person name="Moore D."/>
            <person name="Tallon L."/>
            <person name="Sadzewicz L."/>
            <person name="Sengamalay N."/>
            <person name="Ott S."/>
            <person name="Godinez A."/>
            <person name="Nagaraj S."/>
            <person name="Vavikolanu K."/>
            <person name="Vyas G."/>
            <person name="Nadendla S."/>
            <person name="George J."/>
            <person name="Sichtig H."/>
        </authorList>
    </citation>
    <scope>NUCLEOTIDE SEQUENCE [LARGE SCALE GENOMIC DNA]</scope>
    <source>
        <strain evidence="2">FDAARGOS_343</strain>
    </source>
</reference>
<gene>
    <name evidence="1" type="ORF">CEQ21_04890</name>
</gene>
<dbReference type="AlphaFoldDB" id="A0A553STH9"/>